<dbReference type="PANTHER" id="PTHR28242:SF13">
    <property type="entry name" value="HISTIDINE-CONTAINING PHOSPHOTRANSFER PROTEIN 5"/>
    <property type="match status" value="1"/>
</dbReference>
<evidence type="ECO:0000256" key="3">
    <source>
        <dbReference type="PROSITE-ProRule" id="PRU00110"/>
    </source>
</evidence>
<keyword evidence="1 4" id="KW-0932">Cytokinin signaling pathway</keyword>
<evidence type="ECO:0000256" key="2">
    <source>
        <dbReference type="ARBA" id="ARBA00023012"/>
    </source>
</evidence>
<proteinExistence type="predicted"/>
<dbReference type="InterPro" id="IPR045871">
    <property type="entry name" value="AHP1-5/YPD1"/>
</dbReference>
<comment type="subcellular location">
    <subcellularLocation>
        <location evidence="4">Cytoplasm</location>
        <location evidence="4">Cytosol</location>
    </subcellularLocation>
    <subcellularLocation>
        <location evidence="4">Nucleus</location>
    </subcellularLocation>
</comment>
<dbReference type="InterPro" id="IPR036641">
    <property type="entry name" value="HPT_dom_sf"/>
</dbReference>
<comment type="caution">
    <text evidence="6">The sequence shown here is derived from an EMBL/GenBank/DDBJ whole genome shotgun (WGS) entry which is preliminary data.</text>
</comment>
<comment type="domain">
    <text evidence="4">Histidine-containing phosphotransfer domain (HPt) contains an active histidine that mediates the phosphotransfer.</text>
</comment>
<dbReference type="PANTHER" id="PTHR28242">
    <property type="entry name" value="PHOSPHORELAY INTERMEDIATE PROTEIN YPD1"/>
    <property type="match status" value="1"/>
</dbReference>
<keyword evidence="7" id="KW-1185">Reference proteome</keyword>
<evidence type="ECO:0000256" key="1">
    <source>
        <dbReference type="ARBA" id="ARBA00022864"/>
    </source>
</evidence>
<dbReference type="Gene3D" id="1.20.120.160">
    <property type="entry name" value="HPT domain"/>
    <property type="match status" value="1"/>
</dbReference>
<dbReference type="PROSITE" id="PS50894">
    <property type="entry name" value="HPT"/>
    <property type="match status" value="1"/>
</dbReference>
<organism evidence="6 7">
    <name type="scientific">Brassica napus</name>
    <name type="common">Rape</name>
    <dbReference type="NCBI Taxonomy" id="3708"/>
    <lineage>
        <taxon>Eukaryota</taxon>
        <taxon>Viridiplantae</taxon>
        <taxon>Streptophyta</taxon>
        <taxon>Embryophyta</taxon>
        <taxon>Tracheophyta</taxon>
        <taxon>Spermatophyta</taxon>
        <taxon>Magnoliopsida</taxon>
        <taxon>eudicotyledons</taxon>
        <taxon>Gunneridae</taxon>
        <taxon>Pentapetalae</taxon>
        <taxon>rosids</taxon>
        <taxon>malvids</taxon>
        <taxon>Brassicales</taxon>
        <taxon>Brassicaceae</taxon>
        <taxon>Brassiceae</taxon>
        <taxon>Brassica</taxon>
    </lineage>
</organism>
<evidence type="ECO:0000256" key="4">
    <source>
        <dbReference type="RuleBase" id="RU369004"/>
    </source>
</evidence>
<dbReference type="Proteomes" id="UP000824890">
    <property type="component" value="Unassembled WGS sequence"/>
</dbReference>
<dbReference type="EMBL" id="JAGKQM010000010">
    <property type="protein sequence ID" value="KAH0905490.1"/>
    <property type="molecule type" value="Genomic_DNA"/>
</dbReference>
<dbReference type="SUPFAM" id="SSF47226">
    <property type="entry name" value="Histidine-containing phosphotransfer domain, HPT domain"/>
    <property type="match status" value="1"/>
</dbReference>
<feature type="modified residue" description="Phosphohistidine" evidence="3">
    <location>
        <position position="119"/>
    </location>
</feature>
<gene>
    <name evidence="6" type="ORF">HID58_037317</name>
</gene>
<feature type="domain" description="HPt" evidence="5">
    <location>
        <begin position="77"/>
        <end position="173"/>
    </location>
</feature>
<evidence type="ECO:0000313" key="6">
    <source>
        <dbReference type="EMBL" id="KAH0905490.1"/>
    </source>
</evidence>
<evidence type="ECO:0000313" key="7">
    <source>
        <dbReference type="Proteomes" id="UP000824890"/>
    </source>
</evidence>
<keyword evidence="2 4" id="KW-0902">Two-component regulatory system</keyword>
<dbReference type="Pfam" id="PF01627">
    <property type="entry name" value="Hpt"/>
    <property type="match status" value="1"/>
</dbReference>
<dbReference type="CDD" id="cd00088">
    <property type="entry name" value="HPT"/>
    <property type="match status" value="1"/>
</dbReference>
<sequence length="207" mass="23614">LMTAKSLASKETVNGRCWFYSDDDDGISVYLNRELHAMNTVVAQLQTQFQDYLVSLYQQGFLDNQFTELRKLQDEGTPDFVAEVVSLFFDDCSKLINSMSRSLERPENVDFKQVDSGVHQLKGSSSSVGARRVKNVCISFKECCDVQNREGCLRCLQQVDYEYKMLKTKLQDLFNLEKQIVQAGGAIPQHFPSYTILRPDIRPCLDA</sequence>
<protein>
    <recommendedName>
        <fullName evidence="4">Histidine-containing phosphotransfer protein</fullName>
    </recommendedName>
</protein>
<keyword evidence="3" id="KW-0597">Phosphoprotein</keyword>
<dbReference type="InterPro" id="IPR008207">
    <property type="entry name" value="Sig_transdc_His_kin_Hpt_dom"/>
</dbReference>
<accession>A0ABQ8BL10</accession>
<name>A0ABQ8BL10_BRANA</name>
<comment type="function">
    <text evidence="4">Functions as a two-component phosphorelay mediators between cytokinin sensor histidine kinases and response regulators (B-type ARRs). Plays an important role in propagating cytokinin signal transduction.</text>
</comment>
<evidence type="ECO:0000259" key="5">
    <source>
        <dbReference type="PROSITE" id="PS50894"/>
    </source>
</evidence>
<feature type="non-terminal residue" evidence="6">
    <location>
        <position position="1"/>
    </location>
</feature>
<reference evidence="6 7" key="1">
    <citation type="submission" date="2021-05" db="EMBL/GenBank/DDBJ databases">
        <title>Genome Assembly of Synthetic Allotetraploid Brassica napus Reveals Homoeologous Exchanges between Subgenomes.</title>
        <authorList>
            <person name="Davis J.T."/>
        </authorList>
    </citation>
    <scope>NUCLEOTIDE SEQUENCE [LARGE SCALE GENOMIC DNA]</scope>
    <source>
        <strain evidence="7">cv. Da-Ae</strain>
        <tissue evidence="6">Seedling</tissue>
    </source>
</reference>